<proteinExistence type="predicted"/>
<keyword evidence="9" id="KW-1185">Reference proteome</keyword>
<feature type="transmembrane region" description="Helical" evidence="6">
    <location>
        <begin position="211"/>
        <end position="230"/>
    </location>
</feature>
<dbReference type="PANTHER" id="PTHR37422:SF13">
    <property type="entry name" value="LIPOPOLYSACCHARIDE BIOSYNTHESIS PROTEIN PA4999-RELATED"/>
    <property type="match status" value="1"/>
</dbReference>
<dbReference type="Proteomes" id="UP001056035">
    <property type="component" value="Chromosome"/>
</dbReference>
<evidence type="ECO:0000256" key="2">
    <source>
        <dbReference type="ARBA" id="ARBA00022692"/>
    </source>
</evidence>
<dbReference type="GO" id="GO:0016874">
    <property type="term" value="F:ligase activity"/>
    <property type="evidence" value="ECO:0007669"/>
    <property type="project" value="UniProtKB-KW"/>
</dbReference>
<name>A0ABY5DLA2_9ACTN</name>
<evidence type="ECO:0000256" key="3">
    <source>
        <dbReference type="ARBA" id="ARBA00022989"/>
    </source>
</evidence>
<evidence type="ECO:0000256" key="4">
    <source>
        <dbReference type="ARBA" id="ARBA00023136"/>
    </source>
</evidence>
<feature type="compositionally biased region" description="Basic residues" evidence="5">
    <location>
        <begin position="540"/>
        <end position="549"/>
    </location>
</feature>
<feature type="region of interest" description="Disordered" evidence="5">
    <location>
        <begin position="535"/>
        <end position="557"/>
    </location>
</feature>
<evidence type="ECO:0000313" key="8">
    <source>
        <dbReference type="EMBL" id="UTI62600.1"/>
    </source>
</evidence>
<keyword evidence="2 6" id="KW-0812">Transmembrane</keyword>
<evidence type="ECO:0000256" key="6">
    <source>
        <dbReference type="SAM" id="Phobius"/>
    </source>
</evidence>
<feature type="transmembrane region" description="Helical" evidence="6">
    <location>
        <begin position="458"/>
        <end position="480"/>
    </location>
</feature>
<feature type="transmembrane region" description="Helical" evidence="6">
    <location>
        <begin position="55"/>
        <end position="73"/>
    </location>
</feature>
<keyword evidence="8" id="KW-0436">Ligase</keyword>
<evidence type="ECO:0000256" key="5">
    <source>
        <dbReference type="SAM" id="MobiDB-lite"/>
    </source>
</evidence>
<feature type="transmembrane region" description="Helical" evidence="6">
    <location>
        <begin position="182"/>
        <end position="204"/>
    </location>
</feature>
<feature type="transmembrane region" description="Helical" evidence="6">
    <location>
        <begin position="298"/>
        <end position="317"/>
    </location>
</feature>
<feature type="transmembrane region" description="Helical" evidence="6">
    <location>
        <begin position="338"/>
        <end position="359"/>
    </location>
</feature>
<feature type="transmembrane region" description="Helical" evidence="6">
    <location>
        <begin position="139"/>
        <end position="162"/>
    </location>
</feature>
<feature type="transmembrane region" description="Helical" evidence="6">
    <location>
        <begin position="20"/>
        <end position="43"/>
    </location>
</feature>
<evidence type="ECO:0000259" key="7">
    <source>
        <dbReference type="Pfam" id="PF04932"/>
    </source>
</evidence>
<evidence type="ECO:0000256" key="1">
    <source>
        <dbReference type="ARBA" id="ARBA00004141"/>
    </source>
</evidence>
<feature type="domain" description="O-antigen ligase-related" evidence="7">
    <location>
        <begin position="305"/>
        <end position="466"/>
    </location>
</feature>
<feature type="transmembrane region" description="Helical" evidence="6">
    <location>
        <begin position="259"/>
        <end position="278"/>
    </location>
</feature>
<organism evidence="8 9">
    <name type="scientific">Paraconexibacter antarcticus</name>
    <dbReference type="NCBI Taxonomy" id="2949664"/>
    <lineage>
        <taxon>Bacteria</taxon>
        <taxon>Bacillati</taxon>
        <taxon>Actinomycetota</taxon>
        <taxon>Thermoleophilia</taxon>
        <taxon>Solirubrobacterales</taxon>
        <taxon>Paraconexibacteraceae</taxon>
        <taxon>Paraconexibacter</taxon>
    </lineage>
</organism>
<accession>A0ABY5DLA2</accession>
<reference evidence="8 9" key="1">
    <citation type="submission" date="2022-06" db="EMBL/GenBank/DDBJ databases">
        <title>Paraconexibacter antarcticus.</title>
        <authorList>
            <person name="Kim C.S."/>
        </authorList>
    </citation>
    <scope>NUCLEOTIDE SEQUENCE [LARGE SCALE GENOMIC DNA]</scope>
    <source>
        <strain evidence="8 9">02-257</strain>
    </source>
</reference>
<dbReference type="InterPro" id="IPR007016">
    <property type="entry name" value="O-antigen_ligase-rel_domated"/>
</dbReference>
<dbReference type="EMBL" id="CP098502">
    <property type="protein sequence ID" value="UTI62600.1"/>
    <property type="molecule type" value="Genomic_DNA"/>
</dbReference>
<dbReference type="Pfam" id="PF04932">
    <property type="entry name" value="Wzy_C"/>
    <property type="match status" value="1"/>
</dbReference>
<keyword evidence="3 6" id="KW-1133">Transmembrane helix</keyword>
<dbReference type="RefSeq" id="WP_254569337.1">
    <property type="nucleotide sequence ID" value="NZ_CP098502.1"/>
</dbReference>
<gene>
    <name evidence="8" type="ORF">NBH00_14655</name>
</gene>
<comment type="subcellular location">
    <subcellularLocation>
        <location evidence="1">Membrane</location>
        <topology evidence="1">Multi-pass membrane protein</topology>
    </subcellularLocation>
</comment>
<dbReference type="PANTHER" id="PTHR37422">
    <property type="entry name" value="TEICHURONIC ACID BIOSYNTHESIS PROTEIN TUAE"/>
    <property type="match status" value="1"/>
</dbReference>
<protein>
    <submittedName>
        <fullName evidence="8">O-antigen ligase family protein</fullName>
    </submittedName>
</protein>
<evidence type="ECO:0000313" key="9">
    <source>
        <dbReference type="Proteomes" id="UP001056035"/>
    </source>
</evidence>
<keyword evidence="4 6" id="KW-0472">Membrane</keyword>
<dbReference type="InterPro" id="IPR051533">
    <property type="entry name" value="WaaL-like"/>
</dbReference>
<feature type="transmembrane region" description="Helical" evidence="6">
    <location>
        <begin position="82"/>
        <end position="101"/>
    </location>
</feature>
<feature type="transmembrane region" description="Helical" evidence="6">
    <location>
        <begin position="236"/>
        <end position="252"/>
    </location>
</feature>
<sequence length="557" mass="57239">MPSTTETTLARTRLPALTPWLARGAKLGGPVLSVLPAALIVLAASRSGGYFAEDYLLVGALAFGASAVAISLADPQWRPTQLALVTLAALVALAAWTGLSAGWSPDPEGARLAMARTLGYVAAFGLAVLAVGDGRHARLVLRLLVAALVGIAVVALLGRLRADLFATDSAVSSPAPGRLGSVITYWNGLGAVAAMAVMGAIGLAGDAREAAAVRVLAAAGGVIATCTLYLTLSRGTGLALAAGVLVVLGLSPRRGRLGLATVLILGGGLAGILILRHHPILVDAPGTAAARRHEGGTVLLWICLIAAAAGATQLALGRLRLRRPATSADAPPRVGPHALVGGAVAVAVLLTLVGTYAAVGDRVEGRANDSTGGVRSFVNRQYESFMNPIAAPAAGQARLDSVQSSRSDAYRVALDGFRAHPLAGDGAAGFRVRWFRERRGYEDLRNAHSLELETLSELGIVGAGILLTLIGCLLSGMRALLRRRGTVTRSQGAAAGGIVVVWLVHSALDWDWQQAAVTLPALTAGALLMAPDRMHATSSGRRRRRRRRSGVGAGAVR</sequence>
<feature type="transmembrane region" description="Helical" evidence="6">
    <location>
        <begin position="113"/>
        <end position="132"/>
    </location>
</feature>